<evidence type="ECO:0008006" key="5">
    <source>
        <dbReference type="Google" id="ProtNLM"/>
    </source>
</evidence>
<feature type="region of interest" description="Disordered" evidence="1">
    <location>
        <begin position="35"/>
        <end position="81"/>
    </location>
</feature>
<reference evidence="3 4" key="1">
    <citation type="submission" date="2023-01" db="EMBL/GenBank/DDBJ databases">
        <title>Novel diversity within Roseofilum (Cyanobacteria; Desertifilaceae) from marine benthic mats with descriptions of four novel species.</title>
        <authorList>
            <person name="Wang Y."/>
            <person name="Berthold D.E."/>
            <person name="Hu J."/>
            <person name="Lefler F.W."/>
            <person name="Laughinghouse H.D. IV."/>
        </authorList>
    </citation>
    <scope>NUCLEOTIDE SEQUENCE [LARGE SCALE GENOMIC DNA]</scope>
    <source>
        <strain evidence="3 4">BLCC-M143</strain>
    </source>
</reference>
<sequence>MRTKSSVKVNQLVFLSLLLGTIGWTNLQANATVTSGLTQSTQTERRGSGRRDPQKCSSAQSFDGSEVVRRGSGRRDAEPIS</sequence>
<dbReference type="RefSeq" id="WP_283760425.1">
    <property type="nucleotide sequence ID" value="NZ_JAQOSQ010000050.1"/>
</dbReference>
<accession>A0ABT7C2V7</accession>
<evidence type="ECO:0000313" key="3">
    <source>
        <dbReference type="EMBL" id="MDJ1185787.1"/>
    </source>
</evidence>
<keyword evidence="4" id="KW-1185">Reference proteome</keyword>
<feature type="compositionally biased region" description="Basic and acidic residues" evidence="1">
    <location>
        <begin position="66"/>
        <end position="81"/>
    </location>
</feature>
<proteinExistence type="predicted"/>
<evidence type="ECO:0000256" key="1">
    <source>
        <dbReference type="SAM" id="MobiDB-lite"/>
    </source>
</evidence>
<protein>
    <recommendedName>
        <fullName evidence="5">Secreted protein</fullName>
    </recommendedName>
</protein>
<evidence type="ECO:0000313" key="4">
    <source>
        <dbReference type="Proteomes" id="UP001232992"/>
    </source>
</evidence>
<name>A0ABT7C2V7_9CYAN</name>
<organism evidence="3 4">
    <name type="scientific">Roseofilum casamattae BLCC-M143</name>
    <dbReference type="NCBI Taxonomy" id="3022442"/>
    <lineage>
        <taxon>Bacteria</taxon>
        <taxon>Bacillati</taxon>
        <taxon>Cyanobacteriota</taxon>
        <taxon>Cyanophyceae</taxon>
        <taxon>Desertifilales</taxon>
        <taxon>Desertifilaceae</taxon>
        <taxon>Roseofilum</taxon>
        <taxon>Roseofilum casamattae</taxon>
    </lineage>
</organism>
<feature type="compositionally biased region" description="Basic and acidic residues" evidence="1">
    <location>
        <begin position="43"/>
        <end position="54"/>
    </location>
</feature>
<evidence type="ECO:0000256" key="2">
    <source>
        <dbReference type="SAM" id="SignalP"/>
    </source>
</evidence>
<keyword evidence="2" id="KW-0732">Signal</keyword>
<dbReference type="Proteomes" id="UP001232992">
    <property type="component" value="Unassembled WGS sequence"/>
</dbReference>
<feature type="chain" id="PRO_5046469630" description="Secreted protein" evidence="2">
    <location>
        <begin position="32"/>
        <end position="81"/>
    </location>
</feature>
<comment type="caution">
    <text evidence="3">The sequence shown here is derived from an EMBL/GenBank/DDBJ whole genome shotgun (WGS) entry which is preliminary data.</text>
</comment>
<feature type="signal peptide" evidence="2">
    <location>
        <begin position="1"/>
        <end position="31"/>
    </location>
</feature>
<dbReference type="EMBL" id="JAQOSQ010000050">
    <property type="protein sequence ID" value="MDJ1185787.1"/>
    <property type="molecule type" value="Genomic_DNA"/>
</dbReference>
<gene>
    <name evidence="3" type="ORF">PMH09_21620</name>
</gene>